<dbReference type="InterPro" id="IPR036736">
    <property type="entry name" value="ACP-like_sf"/>
</dbReference>
<evidence type="ECO:0000313" key="5">
    <source>
        <dbReference type="Proteomes" id="UP001629113"/>
    </source>
</evidence>
<dbReference type="Pfam" id="PF07993">
    <property type="entry name" value="NAD_binding_4"/>
    <property type="match status" value="1"/>
</dbReference>
<protein>
    <submittedName>
        <fullName evidence="4">Gluconokinase 3</fullName>
    </submittedName>
</protein>
<dbReference type="Proteomes" id="UP001629113">
    <property type="component" value="Unassembled WGS sequence"/>
</dbReference>
<dbReference type="InterPro" id="IPR020806">
    <property type="entry name" value="PKS_PP-bd"/>
</dbReference>
<dbReference type="SUPFAM" id="SSF47336">
    <property type="entry name" value="ACP-like"/>
    <property type="match status" value="1"/>
</dbReference>
<dbReference type="PANTHER" id="PTHR44845">
    <property type="entry name" value="CARRIER DOMAIN-CONTAINING PROTEIN"/>
    <property type="match status" value="1"/>
</dbReference>
<feature type="domain" description="Carrier" evidence="3">
    <location>
        <begin position="51"/>
        <end position="130"/>
    </location>
</feature>
<keyword evidence="2" id="KW-0597">Phosphoprotein</keyword>
<evidence type="ECO:0000313" key="4">
    <source>
        <dbReference type="EMBL" id="KAL3421040.1"/>
    </source>
</evidence>
<dbReference type="InterPro" id="IPR013120">
    <property type="entry name" value="FAR_NAD-bd"/>
</dbReference>
<keyword evidence="1" id="KW-0596">Phosphopantetheine</keyword>
<reference evidence="4 5" key="1">
    <citation type="submission" date="2024-06" db="EMBL/GenBank/DDBJ databases">
        <title>Complete genome of Phlyctema vagabunda strain 19-DSS-EL-015.</title>
        <authorList>
            <person name="Fiorenzani C."/>
        </authorList>
    </citation>
    <scope>NUCLEOTIDE SEQUENCE [LARGE SCALE GENOMIC DNA]</scope>
    <source>
        <strain evidence="4 5">19-DSS-EL-015</strain>
    </source>
</reference>
<evidence type="ECO:0000256" key="1">
    <source>
        <dbReference type="ARBA" id="ARBA00022450"/>
    </source>
</evidence>
<dbReference type="SUPFAM" id="SSF51735">
    <property type="entry name" value="NAD(P)-binding Rossmann-fold domains"/>
    <property type="match status" value="1"/>
</dbReference>
<proteinExistence type="predicted"/>
<accession>A0ABR4PCN7</accession>
<name>A0ABR4PCN7_9HELO</name>
<sequence>AHCYEKKLTTTSPRTDKGTVIRQAFYKQFATEIEQSYNSVDESSIVNIPPLPEIEIRTLLRTSLVEMLGPATVFEDSTDLFSLGMDSLQALRIRKVILKSLPVKGSALGMNVAFDFPTIDSLSHELLLLQNGEASKVIPVEEQMQTLIEKYGAFPAHQPRENANKGQFLAVTGATGSLGAHTIAQLAVLPDVHVVHCFVRAKSVYEARRRVVASLRERQIYHQLPLDARKKIVALPSDFSKADLGLGWEVYDSIARNITGLIHCAWSVNFNLKLSSFEKDCIAGEQD</sequence>
<dbReference type="Pfam" id="PF00550">
    <property type="entry name" value="PP-binding"/>
    <property type="match status" value="1"/>
</dbReference>
<dbReference type="PANTHER" id="PTHR44845:SF1">
    <property type="entry name" value="L-2-AMINOADIPATE REDUCTASE"/>
    <property type="match status" value="1"/>
</dbReference>
<comment type="caution">
    <text evidence="4">The sequence shown here is derived from an EMBL/GenBank/DDBJ whole genome shotgun (WGS) entry which is preliminary data.</text>
</comment>
<feature type="non-terminal residue" evidence="4">
    <location>
        <position position="1"/>
    </location>
</feature>
<dbReference type="Gene3D" id="3.40.50.720">
    <property type="entry name" value="NAD(P)-binding Rossmann-like Domain"/>
    <property type="match status" value="1"/>
</dbReference>
<dbReference type="Gene3D" id="1.10.1200.10">
    <property type="entry name" value="ACP-like"/>
    <property type="match status" value="1"/>
</dbReference>
<dbReference type="InterPro" id="IPR009081">
    <property type="entry name" value="PP-bd_ACP"/>
</dbReference>
<evidence type="ECO:0000259" key="3">
    <source>
        <dbReference type="PROSITE" id="PS50075"/>
    </source>
</evidence>
<gene>
    <name evidence="4" type="ORF">PVAG01_07485</name>
</gene>
<evidence type="ECO:0000256" key="2">
    <source>
        <dbReference type="ARBA" id="ARBA00022553"/>
    </source>
</evidence>
<dbReference type="EMBL" id="JBFCZG010000006">
    <property type="protein sequence ID" value="KAL3421040.1"/>
    <property type="molecule type" value="Genomic_DNA"/>
</dbReference>
<dbReference type="Pfam" id="PF23562">
    <property type="entry name" value="AMP-binding_C_3"/>
    <property type="match status" value="1"/>
</dbReference>
<organism evidence="4 5">
    <name type="scientific">Phlyctema vagabunda</name>
    <dbReference type="NCBI Taxonomy" id="108571"/>
    <lineage>
        <taxon>Eukaryota</taxon>
        <taxon>Fungi</taxon>
        <taxon>Dikarya</taxon>
        <taxon>Ascomycota</taxon>
        <taxon>Pezizomycotina</taxon>
        <taxon>Leotiomycetes</taxon>
        <taxon>Helotiales</taxon>
        <taxon>Dermateaceae</taxon>
        <taxon>Phlyctema</taxon>
    </lineage>
</organism>
<dbReference type="PROSITE" id="PS50075">
    <property type="entry name" value="CARRIER"/>
    <property type="match status" value="1"/>
</dbReference>
<keyword evidence="5" id="KW-1185">Reference proteome</keyword>
<dbReference type="InterPro" id="IPR036291">
    <property type="entry name" value="NAD(P)-bd_dom_sf"/>
</dbReference>
<dbReference type="SMART" id="SM00823">
    <property type="entry name" value="PKS_PP"/>
    <property type="match status" value="1"/>
</dbReference>